<gene>
    <name evidence="1" type="ORF">S01H4_54941</name>
</gene>
<sequence length="90" mass="10132">MDEVNKLPWKFQILFQKVPTYENPNPYIEQYMTPANIAADIIFTAYQFGDIQDKKVVDLGCGTGIFSYGVKLVNAKEVVGIDIDKASIKI</sequence>
<reference evidence="1" key="1">
    <citation type="journal article" date="2014" name="Front. Microbiol.">
        <title>High frequency of phylogenetically diverse reductive dehalogenase-homologous genes in deep subseafloor sedimentary metagenomes.</title>
        <authorList>
            <person name="Kawai M."/>
            <person name="Futagami T."/>
            <person name="Toyoda A."/>
            <person name="Takaki Y."/>
            <person name="Nishi S."/>
            <person name="Hori S."/>
            <person name="Arai W."/>
            <person name="Tsubouchi T."/>
            <person name="Morono Y."/>
            <person name="Uchiyama I."/>
            <person name="Ito T."/>
            <person name="Fujiyama A."/>
            <person name="Inagaki F."/>
            <person name="Takami H."/>
        </authorList>
    </citation>
    <scope>NUCLEOTIDE SEQUENCE</scope>
    <source>
        <strain evidence="1">Expedition CK06-06</strain>
    </source>
</reference>
<dbReference type="PANTHER" id="PTHR23290">
    <property type="entry name" value="RRNA N6-ADENOSINE-METHYLTRANSFERASE METTL5"/>
    <property type="match status" value="1"/>
</dbReference>
<dbReference type="GO" id="GO:0016740">
    <property type="term" value="F:transferase activity"/>
    <property type="evidence" value="ECO:0007669"/>
    <property type="project" value="UniProtKB-ARBA"/>
</dbReference>
<dbReference type="SUPFAM" id="SSF53335">
    <property type="entry name" value="S-adenosyl-L-methionine-dependent methyltransferases"/>
    <property type="match status" value="1"/>
</dbReference>
<comment type="caution">
    <text evidence="1">The sequence shown here is derived from an EMBL/GenBank/DDBJ whole genome shotgun (WGS) entry which is preliminary data.</text>
</comment>
<dbReference type="InterPro" id="IPR051720">
    <property type="entry name" value="rRNA_MeTrfase/Polyamine_Synth"/>
</dbReference>
<protein>
    <recommendedName>
        <fullName evidence="2">Methyltransferase domain-containing protein</fullName>
    </recommendedName>
</protein>
<dbReference type="CDD" id="cd02440">
    <property type="entry name" value="AdoMet_MTases"/>
    <property type="match status" value="1"/>
</dbReference>
<name>X1EHB4_9ZZZZ</name>
<dbReference type="Gene3D" id="3.40.50.150">
    <property type="entry name" value="Vaccinia Virus protein VP39"/>
    <property type="match status" value="1"/>
</dbReference>
<dbReference type="InterPro" id="IPR029063">
    <property type="entry name" value="SAM-dependent_MTases_sf"/>
</dbReference>
<organism evidence="1">
    <name type="scientific">marine sediment metagenome</name>
    <dbReference type="NCBI Taxonomy" id="412755"/>
    <lineage>
        <taxon>unclassified sequences</taxon>
        <taxon>metagenomes</taxon>
        <taxon>ecological metagenomes</taxon>
    </lineage>
</organism>
<dbReference type="EMBL" id="BART01031661">
    <property type="protein sequence ID" value="GAH16499.1"/>
    <property type="molecule type" value="Genomic_DNA"/>
</dbReference>
<evidence type="ECO:0000313" key="1">
    <source>
        <dbReference type="EMBL" id="GAH16499.1"/>
    </source>
</evidence>
<dbReference type="PANTHER" id="PTHR23290:SF0">
    <property type="entry name" value="RRNA N6-ADENOSINE-METHYLTRANSFERASE METTL5"/>
    <property type="match status" value="1"/>
</dbReference>
<feature type="non-terminal residue" evidence="1">
    <location>
        <position position="90"/>
    </location>
</feature>
<dbReference type="Pfam" id="PF06325">
    <property type="entry name" value="PrmA"/>
    <property type="match status" value="1"/>
</dbReference>
<evidence type="ECO:0008006" key="2">
    <source>
        <dbReference type="Google" id="ProtNLM"/>
    </source>
</evidence>
<dbReference type="AlphaFoldDB" id="X1EHB4"/>
<proteinExistence type="predicted"/>
<accession>X1EHB4</accession>